<proteinExistence type="predicted"/>
<protein>
    <submittedName>
        <fullName evidence="2">Uncharacterized protein</fullName>
    </submittedName>
</protein>
<comment type="caution">
    <text evidence="2">The sequence shown here is derived from an EMBL/GenBank/DDBJ whole genome shotgun (WGS) entry which is preliminary data.</text>
</comment>
<evidence type="ECO:0000256" key="1">
    <source>
        <dbReference type="SAM" id="MobiDB-lite"/>
    </source>
</evidence>
<dbReference type="Proteomes" id="UP001596011">
    <property type="component" value="Unassembled WGS sequence"/>
</dbReference>
<evidence type="ECO:0000313" key="3">
    <source>
        <dbReference type="Proteomes" id="UP001596011"/>
    </source>
</evidence>
<dbReference type="RefSeq" id="WP_377132316.1">
    <property type="nucleotide sequence ID" value="NZ_JBHSFI010000002.1"/>
</dbReference>
<keyword evidence="3" id="KW-1185">Reference proteome</keyword>
<dbReference type="EMBL" id="JBHSFI010000002">
    <property type="protein sequence ID" value="MFC4627305.1"/>
    <property type="molecule type" value="Genomic_DNA"/>
</dbReference>
<accession>A0ABV9HET6</accession>
<gene>
    <name evidence="2" type="ORF">ACFO6V_03610</name>
</gene>
<reference evidence="3" key="1">
    <citation type="journal article" date="2019" name="Int. J. Syst. Evol. Microbiol.">
        <title>The Global Catalogue of Microorganisms (GCM) 10K type strain sequencing project: providing services to taxonomists for standard genome sequencing and annotation.</title>
        <authorList>
            <consortium name="The Broad Institute Genomics Platform"/>
            <consortium name="The Broad Institute Genome Sequencing Center for Infectious Disease"/>
            <person name="Wu L."/>
            <person name="Ma J."/>
        </authorList>
    </citation>
    <scope>NUCLEOTIDE SEQUENCE [LARGE SCALE GENOMIC DNA]</scope>
    <source>
        <strain evidence="3">CCUG 42722</strain>
    </source>
</reference>
<organism evidence="2 3">
    <name type="scientific">Promicromonospora alba</name>
    <dbReference type="NCBI Taxonomy" id="1616110"/>
    <lineage>
        <taxon>Bacteria</taxon>
        <taxon>Bacillati</taxon>
        <taxon>Actinomycetota</taxon>
        <taxon>Actinomycetes</taxon>
        <taxon>Micrococcales</taxon>
        <taxon>Promicromonosporaceae</taxon>
        <taxon>Promicromonospora</taxon>
    </lineage>
</organism>
<name>A0ABV9HET6_9MICO</name>
<feature type="region of interest" description="Disordered" evidence="1">
    <location>
        <begin position="1"/>
        <end position="59"/>
    </location>
</feature>
<sequence length="59" mass="6426">MSTSMPTADFGEERQQGADLDGGQLERGRLERGRLERGDFGAGDFGPSHPAYRDFGPLL</sequence>
<feature type="compositionally biased region" description="Basic and acidic residues" evidence="1">
    <location>
        <begin position="24"/>
        <end position="39"/>
    </location>
</feature>
<evidence type="ECO:0000313" key="2">
    <source>
        <dbReference type="EMBL" id="MFC4627305.1"/>
    </source>
</evidence>